<reference evidence="4 5" key="1">
    <citation type="submission" date="2021-06" db="EMBL/GenBank/DDBJ databases">
        <title>A haploid diamondback moth (Plutella xylostella L.) genome assembly resolves 31 chromosomes and identifies a diamide resistance mutation.</title>
        <authorList>
            <person name="Ward C.M."/>
            <person name="Perry K.D."/>
            <person name="Baker G."/>
            <person name="Powis K."/>
            <person name="Heckel D.G."/>
            <person name="Baxter S.W."/>
        </authorList>
    </citation>
    <scope>NUCLEOTIDE SEQUENCE [LARGE SCALE GENOMIC DNA]</scope>
    <source>
        <strain evidence="4 5">LV</strain>
        <tissue evidence="4">Single pupa</tissue>
    </source>
</reference>
<evidence type="ECO:0000259" key="3">
    <source>
        <dbReference type="Pfam" id="PF22990"/>
    </source>
</evidence>
<evidence type="ECO:0000259" key="2">
    <source>
        <dbReference type="Pfam" id="PF00561"/>
    </source>
</evidence>
<feature type="domain" description="Phosphatidylserine Lipase ABHD16 N-terminal" evidence="3">
    <location>
        <begin position="3"/>
        <end position="127"/>
    </location>
</feature>
<feature type="domain" description="AB hydrolase-1" evidence="2">
    <location>
        <begin position="242"/>
        <end position="385"/>
    </location>
</feature>
<sequence length="490" mass="55641">MRQILQCLLSPRLYKIYYDGTPYYTKNKLERWGSNVIISANAMLNLGIYSSPLLLMYLYRRGLYTVDEMKTMGRVFGGIGCIIAASLLLRAVGRVYNPEYMKFMKVLNQDRRDMREYLMSIRMYDFDFSHWPVSFAVPRKAKSWSISNPFKNSANPDMGFLFRLLIQVLAFFASRTFAIRLIYPGTLSVIHNLLVGPALLHGRTQLVEVHDGKRAKIATADGNHIDTMFVDKRGDTRGDMLVICCEGNSGFYEVGIMVTPIKAGFSALGWNHPGFATSTGMPFPSQEHNAIDAVVQYAKKELGFQENQLVFFGWSIGGYTATWAAVKYPACKALILDATFDDLLPLAERQMPASWRRLVREVVRSHVDLHIAELISNYSGPVKLVRRTEDEIICLEQGKLKSNRGNHLLLKLLEARHPDTLEKHGPAMAAYAALRDSQRVGVDDNDGQDENGRPLLLINKYMCDYRSTHCTPLPEQEFVNILKYLLKRDL</sequence>
<proteinExistence type="predicted"/>
<keyword evidence="1" id="KW-0472">Membrane</keyword>
<accession>A0ABQ7R782</accession>
<protein>
    <recommendedName>
        <fullName evidence="6">AB hydrolase-1 domain-containing protein</fullName>
    </recommendedName>
</protein>
<dbReference type="Pfam" id="PF00561">
    <property type="entry name" value="Abhydrolase_1"/>
    <property type="match status" value="1"/>
</dbReference>
<dbReference type="InterPro" id="IPR029058">
    <property type="entry name" value="AB_hydrolase_fold"/>
</dbReference>
<feature type="transmembrane region" description="Helical" evidence="1">
    <location>
        <begin position="36"/>
        <end position="59"/>
    </location>
</feature>
<dbReference type="Pfam" id="PF22990">
    <property type="entry name" value="ABHD16_N"/>
    <property type="match status" value="1"/>
</dbReference>
<gene>
    <name evidence="4" type="ORF">JYU34_000258</name>
</gene>
<feature type="transmembrane region" description="Helical" evidence="1">
    <location>
        <begin position="71"/>
        <end position="92"/>
    </location>
</feature>
<dbReference type="PANTHER" id="PTHR12277:SF72">
    <property type="entry name" value="BAT5L PROTEIN"/>
    <property type="match status" value="1"/>
</dbReference>
<evidence type="ECO:0000313" key="5">
    <source>
        <dbReference type="Proteomes" id="UP000823941"/>
    </source>
</evidence>
<evidence type="ECO:0000313" key="4">
    <source>
        <dbReference type="EMBL" id="KAG7313165.1"/>
    </source>
</evidence>
<evidence type="ECO:0008006" key="6">
    <source>
        <dbReference type="Google" id="ProtNLM"/>
    </source>
</evidence>
<dbReference type="InterPro" id="IPR054518">
    <property type="entry name" value="ABHD16_N"/>
</dbReference>
<feature type="transmembrane region" description="Helical" evidence="1">
    <location>
        <begin position="160"/>
        <end position="183"/>
    </location>
</feature>
<dbReference type="PANTHER" id="PTHR12277">
    <property type="entry name" value="ALPHA/BETA HYDROLASE DOMAIN-CONTAINING PROTEIN"/>
    <property type="match status" value="1"/>
</dbReference>
<comment type="caution">
    <text evidence="4">The sequence shown here is derived from an EMBL/GenBank/DDBJ whole genome shotgun (WGS) entry which is preliminary data.</text>
</comment>
<dbReference type="Gene3D" id="3.40.50.1820">
    <property type="entry name" value="alpha/beta hydrolase"/>
    <property type="match status" value="1"/>
</dbReference>
<dbReference type="EMBL" id="JAHIBW010000001">
    <property type="protein sequence ID" value="KAG7313165.1"/>
    <property type="molecule type" value="Genomic_DNA"/>
</dbReference>
<dbReference type="InterPro" id="IPR000073">
    <property type="entry name" value="AB_hydrolase_1"/>
</dbReference>
<dbReference type="Proteomes" id="UP000823941">
    <property type="component" value="Chromosome 1"/>
</dbReference>
<organism evidence="4 5">
    <name type="scientific">Plutella xylostella</name>
    <name type="common">Diamondback moth</name>
    <name type="synonym">Plutella maculipennis</name>
    <dbReference type="NCBI Taxonomy" id="51655"/>
    <lineage>
        <taxon>Eukaryota</taxon>
        <taxon>Metazoa</taxon>
        <taxon>Ecdysozoa</taxon>
        <taxon>Arthropoda</taxon>
        <taxon>Hexapoda</taxon>
        <taxon>Insecta</taxon>
        <taxon>Pterygota</taxon>
        <taxon>Neoptera</taxon>
        <taxon>Endopterygota</taxon>
        <taxon>Lepidoptera</taxon>
        <taxon>Glossata</taxon>
        <taxon>Ditrysia</taxon>
        <taxon>Yponomeutoidea</taxon>
        <taxon>Plutellidae</taxon>
        <taxon>Plutella</taxon>
    </lineage>
</organism>
<keyword evidence="1" id="KW-1133">Transmembrane helix</keyword>
<evidence type="ECO:0000256" key="1">
    <source>
        <dbReference type="SAM" id="Phobius"/>
    </source>
</evidence>
<dbReference type="SUPFAM" id="SSF53474">
    <property type="entry name" value="alpha/beta-Hydrolases"/>
    <property type="match status" value="1"/>
</dbReference>
<keyword evidence="5" id="KW-1185">Reference proteome</keyword>
<name>A0ABQ7R782_PLUXY</name>
<keyword evidence="1" id="KW-0812">Transmembrane</keyword>